<proteinExistence type="predicted"/>
<dbReference type="EMBL" id="CAUYUJ010014148">
    <property type="protein sequence ID" value="CAK0837388.1"/>
    <property type="molecule type" value="Genomic_DNA"/>
</dbReference>
<dbReference type="Proteomes" id="UP001189429">
    <property type="component" value="Unassembled WGS sequence"/>
</dbReference>
<accession>A0ABN9SXS5</accession>
<keyword evidence="2" id="KW-1185">Reference proteome</keyword>
<protein>
    <submittedName>
        <fullName evidence="1">Uncharacterized protein</fullName>
    </submittedName>
</protein>
<evidence type="ECO:0000313" key="2">
    <source>
        <dbReference type="Proteomes" id="UP001189429"/>
    </source>
</evidence>
<feature type="non-terminal residue" evidence="1">
    <location>
        <position position="153"/>
    </location>
</feature>
<comment type="caution">
    <text evidence="1">The sequence shown here is derived from an EMBL/GenBank/DDBJ whole genome shotgun (WGS) entry which is preliminary data.</text>
</comment>
<organism evidence="1 2">
    <name type="scientific">Prorocentrum cordatum</name>
    <dbReference type="NCBI Taxonomy" id="2364126"/>
    <lineage>
        <taxon>Eukaryota</taxon>
        <taxon>Sar</taxon>
        <taxon>Alveolata</taxon>
        <taxon>Dinophyceae</taxon>
        <taxon>Prorocentrales</taxon>
        <taxon>Prorocentraceae</taxon>
        <taxon>Prorocentrum</taxon>
    </lineage>
</organism>
<name>A0ABN9SXS5_9DINO</name>
<sequence>MLKNCPDQSKNSPQTILLDCLGVFLQEGHARLAFGRWGPLPLGALRRLGLRARAAAFSGEALGQGRFGRSGAVPGHELAGLWLPLVDLVELCPDAEAAAGGAGRAEGRAACAGARVALHPCRGPEARVEVRGRGAYAAVRCCWHAEGAGPETA</sequence>
<reference evidence="1" key="1">
    <citation type="submission" date="2023-10" db="EMBL/GenBank/DDBJ databases">
        <authorList>
            <person name="Chen Y."/>
            <person name="Shah S."/>
            <person name="Dougan E. K."/>
            <person name="Thang M."/>
            <person name="Chan C."/>
        </authorList>
    </citation>
    <scope>NUCLEOTIDE SEQUENCE [LARGE SCALE GENOMIC DNA]</scope>
</reference>
<gene>
    <name evidence="1" type="ORF">PCOR1329_LOCUS33595</name>
</gene>
<evidence type="ECO:0000313" key="1">
    <source>
        <dbReference type="EMBL" id="CAK0837388.1"/>
    </source>
</evidence>